<dbReference type="EMBL" id="JBHUGD010000003">
    <property type="protein sequence ID" value="MFD1947809.1"/>
    <property type="molecule type" value="Genomic_DNA"/>
</dbReference>
<evidence type="ECO:0000259" key="1">
    <source>
        <dbReference type="PROSITE" id="PS51704"/>
    </source>
</evidence>
<dbReference type="PANTHER" id="PTHR46211">
    <property type="entry name" value="GLYCEROPHOSPHORYL DIESTER PHOSPHODIESTERASE"/>
    <property type="match status" value="1"/>
</dbReference>
<dbReference type="RefSeq" id="WP_343919245.1">
    <property type="nucleotide sequence ID" value="NZ_BAAAJT010000002.1"/>
</dbReference>
<name>A0ABW4TQP0_9ACTN</name>
<protein>
    <submittedName>
        <fullName evidence="2">Glycerophosphodiester phosphodiesterase</fullName>
    </submittedName>
</protein>
<reference evidence="3" key="1">
    <citation type="journal article" date="2019" name="Int. J. Syst. Evol. Microbiol.">
        <title>The Global Catalogue of Microorganisms (GCM) 10K type strain sequencing project: providing services to taxonomists for standard genome sequencing and annotation.</title>
        <authorList>
            <consortium name="The Broad Institute Genomics Platform"/>
            <consortium name="The Broad Institute Genome Sequencing Center for Infectious Disease"/>
            <person name="Wu L."/>
            <person name="Ma J."/>
        </authorList>
    </citation>
    <scope>NUCLEOTIDE SEQUENCE [LARGE SCALE GENOMIC DNA]</scope>
    <source>
        <strain evidence="3">CGMCC 1.12477</strain>
    </source>
</reference>
<dbReference type="InterPro" id="IPR030395">
    <property type="entry name" value="GP_PDE_dom"/>
</dbReference>
<organism evidence="2 3">
    <name type="scientific">Nocardioides aestuarii</name>
    <dbReference type="NCBI Taxonomy" id="252231"/>
    <lineage>
        <taxon>Bacteria</taxon>
        <taxon>Bacillati</taxon>
        <taxon>Actinomycetota</taxon>
        <taxon>Actinomycetes</taxon>
        <taxon>Propionibacteriales</taxon>
        <taxon>Nocardioidaceae</taxon>
        <taxon>Nocardioides</taxon>
    </lineage>
</organism>
<gene>
    <name evidence="2" type="ORF">ACFSDE_13500</name>
</gene>
<proteinExistence type="predicted"/>
<dbReference type="Gene3D" id="3.20.20.190">
    <property type="entry name" value="Phosphatidylinositol (PI) phosphodiesterase"/>
    <property type="match status" value="1"/>
</dbReference>
<dbReference type="PANTHER" id="PTHR46211:SF1">
    <property type="entry name" value="GLYCEROPHOSPHODIESTER PHOSPHODIESTERASE, CYTOPLASMIC"/>
    <property type="match status" value="1"/>
</dbReference>
<evidence type="ECO:0000313" key="2">
    <source>
        <dbReference type="EMBL" id="MFD1947809.1"/>
    </source>
</evidence>
<dbReference type="PROSITE" id="PS51704">
    <property type="entry name" value="GP_PDE"/>
    <property type="match status" value="1"/>
</dbReference>
<evidence type="ECO:0000313" key="3">
    <source>
        <dbReference type="Proteomes" id="UP001597351"/>
    </source>
</evidence>
<dbReference type="InterPro" id="IPR017946">
    <property type="entry name" value="PLC-like_Pdiesterase_TIM-brl"/>
</dbReference>
<sequence>MLTDKVLSVAHRGSSAYAPENTLAAVQVAIDSGCDLVEVDVQRTRDGALVLVHDTDLERTTGRRVPVADVALEELRRLDAGSWFSQVYAGERVPTLDELLDRLDGSATGLLLEIKRPDLYPGIAVDVARLLRARRTPVDAVVVQSFDHHVMRQFSRYAPEFTVGLLGHPPVRRLRELARWAAYVNPHHRRATSGYVTAVHAAGMRSMVWTADKPADLQRALSLGVDGVISNRPDALQRILEERLIPA</sequence>
<dbReference type="Proteomes" id="UP001597351">
    <property type="component" value="Unassembled WGS sequence"/>
</dbReference>
<accession>A0ABW4TQP0</accession>
<feature type="domain" description="GP-PDE" evidence="1">
    <location>
        <begin position="6"/>
        <end position="240"/>
    </location>
</feature>
<dbReference type="SUPFAM" id="SSF51695">
    <property type="entry name" value="PLC-like phosphodiesterases"/>
    <property type="match status" value="1"/>
</dbReference>
<comment type="caution">
    <text evidence="2">The sequence shown here is derived from an EMBL/GenBank/DDBJ whole genome shotgun (WGS) entry which is preliminary data.</text>
</comment>
<dbReference type="Pfam" id="PF03009">
    <property type="entry name" value="GDPD"/>
    <property type="match status" value="1"/>
</dbReference>
<keyword evidence="3" id="KW-1185">Reference proteome</keyword>